<dbReference type="Pfam" id="PF00126">
    <property type="entry name" value="HTH_1"/>
    <property type="match status" value="1"/>
</dbReference>
<keyword evidence="2" id="KW-0805">Transcription regulation</keyword>
<evidence type="ECO:0000256" key="3">
    <source>
        <dbReference type="ARBA" id="ARBA00023125"/>
    </source>
</evidence>
<dbReference type="Gene3D" id="1.10.10.10">
    <property type="entry name" value="Winged helix-like DNA-binding domain superfamily/Winged helix DNA-binding domain"/>
    <property type="match status" value="1"/>
</dbReference>
<dbReference type="Proteomes" id="UP001477870">
    <property type="component" value="Unassembled WGS sequence"/>
</dbReference>
<evidence type="ECO:0000256" key="2">
    <source>
        <dbReference type="ARBA" id="ARBA00023015"/>
    </source>
</evidence>
<dbReference type="PANTHER" id="PTHR30537">
    <property type="entry name" value="HTH-TYPE TRANSCRIPTIONAL REGULATOR"/>
    <property type="match status" value="1"/>
</dbReference>
<keyword evidence="7" id="KW-1185">Reference proteome</keyword>
<dbReference type="InterPro" id="IPR058163">
    <property type="entry name" value="LysR-type_TF_proteobact-type"/>
</dbReference>
<proteinExistence type="inferred from homology"/>
<dbReference type="SUPFAM" id="SSF53850">
    <property type="entry name" value="Periplasmic binding protein-like II"/>
    <property type="match status" value="1"/>
</dbReference>
<accession>A0ABU9T2V5</accession>
<dbReference type="InterPro" id="IPR036390">
    <property type="entry name" value="WH_DNA-bd_sf"/>
</dbReference>
<dbReference type="RefSeq" id="WP_342846686.1">
    <property type="nucleotide sequence ID" value="NZ_JBBMQO010000002.1"/>
</dbReference>
<evidence type="ECO:0000313" key="7">
    <source>
        <dbReference type="Proteomes" id="UP001477870"/>
    </source>
</evidence>
<evidence type="ECO:0000313" key="6">
    <source>
        <dbReference type="EMBL" id="MEM5500462.1"/>
    </source>
</evidence>
<dbReference type="InterPro" id="IPR005119">
    <property type="entry name" value="LysR_subst-bd"/>
</dbReference>
<dbReference type="InterPro" id="IPR000847">
    <property type="entry name" value="LysR_HTH_N"/>
</dbReference>
<dbReference type="PANTHER" id="PTHR30537:SF3">
    <property type="entry name" value="TRANSCRIPTIONAL REGULATORY PROTEIN"/>
    <property type="match status" value="1"/>
</dbReference>
<dbReference type="SUPFAM" id="SSF46785">
    <property type="entry name" value="Winged helix' DNA-binding domain"/>
    <property type="match status" value="1"/>
</dbReference>
<dbReference type="EMBL" id="JBBMQO010000002">
    <property type="protein sequence ID" value="MEM5500462.1"/>
    <property type="molecule type" value="Genomic_DNA"/>
</dbReference>
<feature type="domain" description="HTH lysR-type" evidence="5">
    <location>
        <begin position="1"/>
        <end position="58"/>
    </location>
</feature>
<keyword evidence="3" id="KW-0238">DNA-binding</keyword>
<dbReference type="InterPro" id="IPR036388">
    <property type="entry name" value="WH-like_DNA-bd_sf"/>
</dbReference>
<protein>
    <submittedName>
        <fullName evidence="6">LysR family transcriptional regulator</fullName>
    </submittedName>
</protein>
<dbReference type="PROSITE" id="PS50931">
    <property type="entry name" value="HTH_LYSR"/>
    <property type="match status" value="1"/>
</dbReference>
<evidence type="ECO:0000259" key="5">
    <source>
        <dbReference type="PROSITE" id="PS50931"/>
    </source>
</evidence>
<evidence type="ECO:0000256" key="1">
    <source>
        <dbReference type="ARBA" id="ARBA00009437"/>
    </source>
</evidence>
<organism evidence="6 7">
    <name type="scientific">Ahrensia kielensis</name>
    <dbReference type="NCBI Taxonomy" id="76980"/>
    <lineage>
        <taxon>Bacteria</taxon>
        <taxon>Pseudomonadati</taxon>
        <taxon>Pseudomonadota</taxon>
        <taxon>Alphaproteobacteria</taxon>
        <taxon>Hyphomicrobiales</taxon>
        <taxon>Ahrensiaceae</taxon>
        <taxon>Ahrensia</taxon>
    </lineage>
</organism>
<dbReference type="Gene3D" id="3.40.190.290">
    <property type="match status" value="1"/>
</dbReference>
<gene>
    <name evidence="6" type="ORF">WNY59_02560</name>
</gene>
<reference evidence="6 7" key="1">
    <citation type="submission" date="2024-03" db="EMBL/GenBank/DDBJ databases">
        <title>Community enrichment and isolation of bacterial strains for fucoidan degradation.</title>
        <authorList>
            <person name="Sichert A."/>
        </authorList>
    </citation>
    <scope>NUCLEOTIDE SEQUENCE [LARGE SCALE GENOMIC DNA]</scope>
    <source>
        <strain evidence="6 7">AS62</strain>
    </source>
</reference>
<evidence type="ECO:0000256" key="4">
    <source>
        <dbReference type="ARBA" id="ARBA00023163"/>
    </source>
</evidence>
<keyword evidence="4" id="KW-0804">Transcription</keyword>
<comment type="caution">
    <text evidence="6">The sequence shown here is derived from an EMBL/GenBank/DDBJ whole genome shotgun (WGS) entry which is preliminary data.</text>
</comment>
<dbReference type="Pfam" id="PF03466">
    <property type="entry name" value="LysR_substrate"/>
    <property type="match status" value="1"/>
</dbReference>
<name>A0ABU9T2V5_9HYPH</name>
<sequence length="297" mass="32721">MNWDDGRLFLAIARAGQMLAASKALGINQATLSRRMASFEKSLGVSLLIRRTNGCQLTHEGEKLLRSLEIIEAGYLQAQADLKVDSPQISGTLRIGTPDGFGVSFLAPRIYGLIREHPQLNVQLVPVPRMFSLSQREADIAIVIGQPKTGRLIAQKLTDYSLSLYASKEYLSEFARPESAADLLDHRLIGYVADLVYSPELAFENEFSSKWKSSLEISSATGQMEAVRAGAGIGILHDYLAASDTDLVPVLPALRVTRSYWMAHHEDLHGIARIKAGTTFLRNAIEQSSIPFERPKL</sequence>
<comment type="similarity">
    <text evidence="1">Belongs to the LysR transcriptional regulatory family.</text>
</comment>